<evidence type="ECO:0000256" key="4">
    <source>
        <dbReference type="ARBA" id="ARBA00023002"/>
    </source>
</evidence>
<gene>
    <name evidence="6" type="primary">nadX</name>
    <name evidence="9" type="ORF">SAMN04488115_10534</name>
</gene>
<accession>A0A1H5ZUB0</accession>
<feature type="binding site" evidence="6">
    <location>
        <position position="194"/>
    </location>
    <ligand>
        <name>NAD(+)</name>
        <dbReference type="ChEBI" id="CHEBI:57540"/>
    </ligand>
</feature>
<dbReference type="UniPathway" id="UPA00253">
    <property type="reaction ID" value="UER00456"/>
</dbReference>
<evidence type="ECO:0000256" key="3">
    <source>
        <dbReference type="ARBA" id="ARBA00022857"/>
    </source>
</evidence>
<reference evidence="9 10" key="1">
    <citation type="submission" date="2016-10" db="EMBL/GenBank/DDBJ databases">
        <authorList>
            <person name="de Groot N.N."/>
        </authorList>
    </citation>
    <scope>NUCLEOTIDE SEQUENCE [LARGE SCALE GENOMIC DNA]</scope>
    <source>
        <strain evidence="9 10">DSM 26656</strain>
    </source>
</reference>
<dbReference type="InterPro" id="IPR011182">
    <property type="entry name" value="L-Asp_DH"/>
</dbReference>
<dbReference type="PIRSF" id="PIRSF005227">
    <property type="entry name" value="Asp_dh_NAD_syn"/>
    <property type="match status" value="1"/>
</dbReference>
<dbReference type="NCBIfam" id="NF009829">
    <property type="entry name" value="PRK13303.1-4"/>
    <property type="match status" value="1"/>
</dbReference>
<evidence type="ECO:0000313" key="9">
    <source>
        <dbReference type="EMBL" id="SEG40088.1"/>
    </source>
</evidence>
<dbReference type="SUPFAM" id="SSF55347">
    <property type="entry name" value="Glyceraldehyde-3-phosphate dehydrogenase-like, C-terminal domain"/>
    <property type="match status" value="1"/>
</dbReference>
<feature type="binding site" evidence="6">
    <location>
        <position position="128"/>
    </location>
    <ligand>
        <name>NAD(+)</name>
        <dbReference type="ChEBI" id="CHEBI:57540"/>
    </ligand>
</feature>
<dbReference type="InterPro" id="IPR020626">
    <property type="entry name" value="Asp_DH_prok"/>
</dbReference>
<evidence type="ECO:0000256" key="5">
    <source>
        <dbReference type="ARBA" id="ARBA00023027"/>
    </source>
</evidence>
<name>A0A1H5ZUB0_9HYPH</name>
<dbReference type="GO" id="GO:0009435">
    <property type="term" value="P:NAD+ biosynthetic process"/>
    <property type="evidence" value="ECO:0007669"/>
    <property type="project" value="UniProtKB-UniRule"/>
</dbReference>
<dbReference type="InterPro" id="IPR005106">
    <property type="entry name" value="Asp/hSer_DH_NAD-bd"/>
</dbReference>
<dbReference type="HAMAP" id="MF_01265">
    <property type="entry name" value="NadX"/>
    <property type="match status" value="1"/>
</dbReference>
<keyword evidence="2 6" id="KW-0662">Pyridine nucleotide biosynthesis</keyword>
<dbReference type="GO" id="GO:0016639">
    <property type="term" value="F:oxidoreductase activity, acting on the CH-NH2 group of donors, NAD or NADP as acceptor"/>
    <property type="evidence" value="ECO:0007669"/>
    <property type="project" value="UniProtKB-UniRule"/>
</dbReference>
<comment type="function">
    <text evidence="6">Specifically catalyzes the NAD or NADP-dependent dehydrogenation of L-aspartate to iminoaspartate.</text>
</comment>
<dbReference type="Pfam" id="PF01958">
    <property type="entry name" value="Asp_DH_C"/>
    <property type="match status" value="1"/>
</dbReference>
<dbReference type="PANTHER" id="PTHR31873:SF6">
    <property type="entry name" value="ASPARTATE DEHYDROGENASE DOMAIN-CONTAINING PROTEIN"/>
    <property type="match status" value="1"/>
</dbReference>
<dbReference type="PANTHER" id="PTHR31873">
    <property type="entry name" value="L-ASPARTATE DEHYDROGENASE-RELATED"/>
    <property type="match status" value="1"/>
</dbReference>
<dbReference type="EMBL" id="FNUY01000005">
    <property type="protein sequence ID" value="SEG40088.1"/>
    <property type="molecule type" value="Genomic_DNA"/>
</dbReference>
<keyword evidence="4 6" id="KW-0560">Oxidoreductase</keyword>
<dbReference type="GO" id="GO:0033735">
    <property type="term" value="F:aspartate dehydrogenase [NAD(P)+] activity"/>
    <property type="evidence" value="ECO:0007669"/>
    <property type="project" value="UniProtKB-EC"/>
</dbReference>
<evidence type="ECO:0000259" key="8">
    <source>
        <dbReference type="Pfam" id="PF03447"/>
    </source>
</evidence>
<dbReference type="InterPro" id="IPR002811">
    <property type="entry name" value="Asp_DH"/>
</dbReference>
<dbReference type="EC" id="1.4.1.21" evidence="6"/>
<feature type="active site" evidence="6">
    <location>
        <position position="223"/>
    </location>
</feature>
<evidence type="ECO:0000259" key="7">
    <source>
        <dbReference type="Pfam" id="PF01958"/>
    </source>
</evidence>
<comment type="similarity">
    <text evidence="1 6">Belongs to the L-aspartate dehydrogenase family.</text>
</comment>
<dbReference type="OrthoDB" id="8456681at2"/>
<comment type="catalytic activity">
    <reaction evidence="6">
        <text>L-aspartate + NADP(+) + H2O = oxaloacetate + NH4(+) + NADPH + H(+)</text>
        <dbReference type="Rhea" id="RHEA:11784"/>
        <dbReference type="ChEBI" id="CHEBI:15377"/>
        <dbReference type="ChEBI" id="CHEBI:15378"/>
        <dbReference type="ChEBI" id="CHEBI:16452"/>
        <dbReference type="ChEBI" id="CHEBI:28938"/>
        <dbReference type="ChEBI" id="CHEBI:29991"/>
        <dbReference type="ChEBI" id="CHEBI:57783"/>
        <dbReference type="ChEBI" id="CHEBI:58349"/>
        <dbReference type="EC" id="1.4.1.21"/>
    </reaction>
</comment>
<comment type="catalytic activity">
    <reaction evidence="6">
        <text>L-aspartate + NAD(+) + H2O = oxaloacetate + NH4(+) + NADH + H(+)</text>
        <dbReference type="Rhea" id="RHEA:11788"/>
        <dbReference type="ChEBI" id="CHEBI:15377"/>
        <dbReference type="ChEBI" id="CHEBI:15378"/>
        <dbReference type="ChEBI" id="CHEBI:16452"/>
        <dbReference type="ChEBI" id="CHEBI:28938"/>
        <dbReference type="ChEBI" id="CHEBI:29991"/>
        <dbReference type="ChEBI" id="CHEBI:57540"/>
        <dbReference type="ChEBI" id="CHEBI:57945"/>
        <dbReference type="EC" id="1.4.1.21"/>
    </reaction>
</comment>
<dbReference type="GO" id="GO:0051287">
    <property type="term" value="F:NAD binding"/>
    <property type="evidence" value="ECO:0007669"/>
    <property type="project" value="UniProtKB-UniRule"/>
</dbReference>
<dbReference type="NCBIfam" id="NF009828">
    <property type="entry name" value="PRK13303.1-3"/>
    <property type="match status" value="1"/>
</dbReference>
<comment type="pathway">
    <text evidence="6">Cofactor biosynthesis; NAD(+) biosynthesis; iminoaspartate from L-aspartate (dehydrogenase route): step 1/1.</text>
</comment>
<evidence type="ECO:0000256" key="1">
    <source>
        <dbReference type="ARBA" id="ARBA00008331"/>
    </source>
</evidence>
<evidence type="ECO:0000256" key="2">
    <source>
        <dbReference type="ARBA" id="ARBA00022642"/>
    </source>
</evidence>
<keyword evidence="3 6" id="KW-0521">NADP</keyword>
<dbReference type="SUPFAM" id="SSF51735">
    <property type="entry name" value="NAD(P)-binding Rossmann-fold domains"/>
    <property type="match status" value="1"/>
</dbReference>
<evidence type="ECO:0000313" key="10">
    <source>
        <dbReference type="Proteomes" id="UP000236743"/>
    </source>
</evidence>
<dbReference type="InterPro" id="IPR036291">
    <property type="entry name" value="NAD(P)-bd_dom_sf"/>
</dbReference>
<keyword evidence="10" id="KW-1185">Reference proteome</keyword>
<organism evidence="9 10">
    <name type="scientific">Bosea lathyri</name>
    <dbReference type="NCBI Taxonomy" id="1036778"/>
    <lineage>
        <taxon>Bacteria</taxon>
        <taxon>Pseudomonadati</taxon>
        <taxon>Pseudomonadota</taxon>
        <taxon>Alphaproteobacteria</taxon>
        <taxon>Hyphomicrobiales</taxon>
        <taxon>Boseaceae</taxon>
        <taxon>Bosea</taxon>
    </lineage>
</organism>
<keyword evidence="5 6" id="KW-0520">NAD</keyword>
<dbReference type="Gene3D" id="3.30.360.10">
    <property type="entry name" value="Dihydrodipicolinate Reductase, domain 2"/>
    <property type="match status" value="1"/>
</dbReference>
<evidence type="ECO:0000256" key="6">
    <source>
        <dbReference type="HAMAP-Rule" id="MF_01265"/>
    </source>
</evidence>
<sequence length="270" mass="28262">MATKTLETASIGLIGYGAIAHDLHRMLSSDGRTAQITLLLRADSPSRKTVPAGVAVVSTIASLVAVRPDIVVEAAGQQAAAEYLPDVLEAGIPVIMASTGALADPELFARLANAAQKGGTRLSLPAGAIGGLDYLRAVAGHPSTRVCYTSRKPPASFREELAAIGHDADGLRSEVLLFEGSAAAAAQRYPRNLNVAFSIALAVGLDKVTVKVIADPLVVRNTHELDIDGALGQARMSFANTPSPDNPKTSMLTAYSLWAALERQFQQVEL</sequence>
<dbReference type="AlphaFoldDB" id="A0A1H5ZUB0"/>
<protein>
    <recommendedName>
        <fullName evidence="6">L-aspartate dehydrogenase</fullName>
        <ecNumber evidence="6">1.4.1.21</ecNumber>
    </recommendedName>
</protein>
<dbReference type="Gene3D" id="3.40.50.720">
    <property type="entry name" value="NAD(P)-binding Rossmann-like Domain"/>
    <property type="match status" value="1"/>
</dbReference>
<dbReference type="Proteomes" id="UP000236743">
    <property type="component" value="Unassembled WGS sequence"/>
</dbReference>
<feature type="domain" description="Aspartate dehydrogenase" evidence="7">
    <location>
        <begin position="173"/>
        <end position="257"/>
    </location>
</feature>
<dbReference type="GO" id="GO:0050661">
    <property type="term" value="F:NADP binding"/>
    <property type="evidence" value="ECO:0007669"/>
    <property type="project" value="UniProtKB-UniRule"/>
</dbReference>
<feature type="domain" description="Aspartate/homoserine dehydrogenase NAD-binding" evidence="8">
    <location>
        <begin position="15"/>
        <end position="124"/>
    </location>
</feature>
<dbReference type="RefSeq" id="WP_103873259.1">
    <property type="nucleotide sequence ID" value="NZ_FNUY01000005.1"/>
</dbReference>
<dbReference type="Pfam" id="PF03447">
    <property type="entry name" value="NAD_binding_3"/>
    <property type="match status" value="1"/>
</dbReference>
<proteinExistence type="inferred from homology"/>
<comment type="miscellaneous">
    <text evidence="6">The iminoaspartate product is unstable in aqueous solution and can decompose to oxaloacetate and ammonia.</text>
</comment>